<organism evidence="6 7">
    <name type="scientific">Megalodesulfovibrio gigas (strain ATCC 19364 / DSM 1382 / NCIMB 9332 / VKM B-1759)</name>
    <name type="common">Desulfovibrio gigas</name>
    <dbReference type="NCBI Taxonomy" id="1121448"/>
    <lineage>
        <taxon>Bacteria</taxon>
        <taxon>Pseudomonadati</taxon>
        <taxon>Thermodesulfobacteriota</taxon>
        <taxon>Desulfovibrionia</taxon>
        <taxon>Desulfovibrionales</taxon>
        <taxon>Desulfovibrionaceae</taxon>
        <taxon>Megalodesulfovibrio</taxon>
    </lineage>
</organism>
<feature type="compositionally biased region" description="Basic and acidic residues" evidence="5">
    <location>
        <begin position="407"/>
        <end position="425"/>
    </location>
</feature>
<dbReference type="InterPro" id="IPR029063">
    <property type="entry name" value="SAM-dependent_MTases_sf"/>
</dbReference>
<dbReference type="PANTHER" id="PTHR13184:SF5">
    <property type="entry name" value="METHYLTRANSFERASE-LIKE PROTEIN 17, MITOCHONDRIAL"/>
    <property type="match status" value="1"/>
</dbReference>
<keyword evidence="4" id="KW-0411">Iron-sulfur</keyword>
<evidence type="ECO:0000256" key="5">
    <source>
        <dbReference type="SAM" id="MobiDB-lite"/>
    </source>
</evidence>
<evidence type="ECO:0000256" key="3">
    <source>
        <dbReference type="ARBA" id="ARBA00023004"/>
    </source>
</evidence>
<dbReference type="GO" id="GO:0008168">
    <property type="term" value="F:methyltransferase activity"/>
    <property type="evidence" value="ECO:0007669"/>
    <property type="project" value="InterPro"/>
</dbReference>
<accession>T2GDX5</accession>
<evidence type="ECO:0000256" key="2">
    <source>
        <dbReference type="ARBA" id="ARBA00022946"/>
    </source>
</evidence>
<evidence type="ECO:0008006" key="8">
    <source>
        <dbReference type="Google" id="ProtNLM"/>
    </source>
</evidence>
<dbReference type="OrthoDB" id="9799639at2"/>
<keyword evidence="3" id="KW-0408">Iron</keyword>
<dbReference type="GO" id="GO:0003735">
    <property type="term" value="F:structural constituent of ribosome"/>
    <property type="evidence" value="ECO:0007669"/>
    <property type="project" value="TreeGrafter"/>
</dbReference>
<keyword evidence="1" id="KW-0479">Metal-binding</keyword>
<keyword evidence="2" id="KW-0809">Transit peptide</keyword>
<evidence type="ECO:0000256" key="1">
    <source>
        <dbReference type="ARBA" id="ARBA00022723"/>
    </source>
</evidence>
<gene>
    <name evidence="6" type="ORF">DGI_3072</name>
</gene>
<evidence type="ECO:0000256" key="4">
    <source>
        <dbReference type="ARBA" id="ARBA00023014"/>
    </source>
</evidence>
<dbReference type="AlphaFoldDB" id="T2GDX5"/>
<dbReference type="KEGG" id="dgg:DGI_3072"/>
<reference evidence="7" key="2">
    <citation type="submission" date="2013-07" db="EMBL/GenBank/DDBJ databases">
        <authorList>
            <person name="Morais-Silva F.O."/>
            <person name="Rezende A.M."/>
            <person name="Pimentel C."/>
            <person name="Resende D.M."/>
            <person name="Santos C.I."/>
            <person name="Clemente C."/>
            <person name="de Oliveira L.M."/>
            <person name="da Silva S.M."/>
            <person name="Costa D.A."/>
            <person name="Varela-Raposo A."/>
            <person name="Horacio E.C.A."/>
            <person name="Matos M."/>
            <person name="Flores O."/>
            <person name="Ruiz J.C."/>
            <person name="Rodrigues-Pousada C."/>
        </authorList>
    </citation>
    <scope>NUCLEOTIDE SEQUENCE [LARGE SCALE GENOMIC DNA]</scope>
    <source>
        <strain evidence="7">ATCC 19364 / DSM 1382 / NCIMB 9332 / VKM B-1759</strain>
    </source>
</reference>
<dbReference type="GO" id="GO:0006412">
    <property type="term" value="P:translation"/>
    <property type="evidence" value="ECO:0007669"/>
    <property type="project" value="InterPro"/>
</dbReference>
<evidence type="ECO:0000313" key="7">
    <source>
        <dbReference type="Proteomes" id="UP000016587"/>
    </source>
</evidence>
<keyword evidence="7" id="KW-1185">Reference proteome</keyword>
<dbReference type="eggNOG" id="COG5459">
    <property type="taxonomic scope" value="Bacteria"/>
</dbReference>
<evidence type="ECO:0000313" key="6">
    <source>
        <dbReference type="EMBL" id="AGW14790.1"/>
    </source>
</evidence>
<dbReference type="GO" id="GO:0051536">
    <property type="term" value="F:iron-sulfur cluster binding"/>
    <property type="evidence" value="ECO:0007669"/>
    <property type="project" value="UniProtKB-KW"/>
</dbReference>
<dbReference type="RefSeq" id="WP_021761865.1">
    <property type="nucleotide sequence ID" value="NC_022444.1"/>
</dbReference>
<dbReference type="STRING" id="1121448.DGI_3072"/>
<protein>
    <recommendedName>
        <fullName evidence="8">Ribosomal small subunit Rsm22</fullName>
    </recommendedName>
</protein>
<reference evidence="6 7" key="1">
    <citation type="journal article" date="2013" name="J. Bacteriol.">
        <title>Roles of HynAB and Ech, the only two hydrogenases found in the model sulfate reducer Desulfovibrio gigas.</title>
        <authorList>
            <person name="Morais-Silva F.O."/>
            <person name="Santos C.I."/>
            <person name="Rodrigues R."/>
            <person name="Pereira I.A."/>
            <person name="Rodrigues-Pousada C."/>
        </authorList>
    </citation>
    <scope>NUCLEOTIDE SEQUENCE [LARGE SCALE GENOMIC DNA]</scope>
    <source>
        <strain evidence="7">ATCC 19364 / DSM 1382 / NCIMB 9332 / VKM B-1759</strain>
    </source>
</reference>
<dbReference type="Proteomes" id="UP000016587">
    <property type="component" value="Chromosome"/>
</dbReference>
<feature type="region of interest" description="Disordered" evidence="5">
    <location>
        <begin position="391"/>
        <end position="438"/>
    </location>
</feature>
<dbReference type="GO" id="GO:0046872">
    <property type="term" value="F:metal ion binding"/>
    <property type="evidence" value="ECO:0007669"/>
    <property type="project" value="UniProtKB-KW"/>
</dbReference>
<dbReference type="SUPFAM" id="SSF53335">
    <property type="entry name" value="S-adenosyl-L-methionine-dependent methyltransferases"/>
    <property type="match status" value="1"/>
</dbReference>
<proteinExistence type="predicted"/>
<dbReference type="PANTHER" id="PTHR13184">
    <property type="entry name" value="37S RIBOSOMAL PROTEIN S22"/>
    <property type="match status" value="1"/>
</dbReference>
<dbReference type="GO" id="GO:0015935">
    <property type="term" value="C:small ribosomal subunit"/>
    <property type="evidence" value="ECO:0007669"/>
    <property type="project" value="TreeGrafter"/>
</dbReference>
<dbReference type="InterPro" id="IPR015324">
    <property type="entry name" value="Ribosomal_Rsm22-like"/>
</dbReference>
<dbReference type="EMBL" id="CP006585">
    <property type="protein sequence ID" value="AGW14790.1"/>
    <property type="molecule type" value="Genomic_DNA"/>
</dbReference>
<sequence length="438" mass="47971">MSSVTADFPAFGPGRTLLPPLPGEARQLLDKYLMHLGAVLPLTPRHRRDLPVAVVELSMLLTSERGERRPDYLQTPRLHAAYCWHFLPWNLFRLGRLLTGMAWALEDLEDGDVLLDVGAGPLALTQALWMVRPDLREKKLRWICLDRARKVMQTGRELFDKLTGGNSPWDIQLVGESLQRGLPQVLQGHGPFRLVTAANVINEAVGSSHGEETLAERVARLLDPLTRRLDESRGRLLLVEPGTRLGGTLMGLARESLLDDGFSVLAPCTHHAECPLLGRNAPGWCHQLMDVDGAPEWLHELATLAKLPKRQASLSMLLAGRQPSPLPAKAVAKLARVVSSSFPLPSQNAMGRYACAGEGLLLLVEQAKAPLRAGGEAIEYLLEGPARRDAKSGALLARSPHSPAPVAHRDDRPTPRPRPVSDRPRPAGGPPKGRGRRR</sequence>
<dbReference type="Pfam" id="PF09243">
    <property type="entry name" value="Rsm22"/>
    <property type="match status" value="1"/>
</dbReference>
<dbReference type="InterPro" id="IPR052571">
    <property type="entry name" value="Mt_RNA_Methyltransferase"/>
</dbReference>
<dbReference type="HOGENOM" id="CLU_029519_0_0_7"/>
<name>T2GDX5_MEGG1</name>
<dbReference type="PATRIC" id="fig|1121448.10.peg.3032"/>